<evidence type="ECO:0000313" key="12">
    <source>
        <dbReference type="Proteomes" id="UP000263012"/>
    </source>
</evidence>
<keyword evidence="1" id="KW-0813">Transport</keyword>
<keyword evidence="5" id="KW-0249">Electron transport</keyword>
<reference evidence="12" key="1">
    <citation type="submission" date="2017-11" db="EMBL/GenBank/DDBJ databases">
        <title>Phenotypic and genomic properties of facultatively anaerobic sulfur-reducing natronoarchaea from hypersaline soda lakes.</title>
        <authorList>
            <person name="Sorokin D.Y."/>
            <person name="Kublanov I.V."/>
            <person name="Roman P."/>
            <person name="Sinninghe Damste J.S."/>
            <person name="Golyshin P.N."/>
            <person name="Rojo D."/>
            <person name="Ciordia S."/>
            <person name="Mena M.D.C."/>
            <person name="Ferrer M."/>
            <person name="Messina E."/>
            <person name="Smedile F."/>
            <person name="La Spada G."/>
            <person name="La Cono V."/>
            <person name="Yakimov M.M."/>
        </authorList>
    </citation>
    <scope>NUCLEOTIDE SEQUENCE [LARGE SCALE GENOMIC DNA]</scope>
    <source>
        <strain evidence="12">AArc-Sl</strain>
    </source>
</reference>
<dbReference type="RefSeq" id="WP_119820022.1">
    <property type="nucleotide sequence ID" value="NZ_CP025066.1"/>
</dbReference>
<dbReference type="KEGG" id="hdf:AArcSl_2565"/>
<evidence type="ECO:0000256" key="8">
    <source>
        <dbReference type="ARBA" id="ARBA00023014"/>
    </source>
</evidence>
<dbReference type="Pfam" id="PF02662">
    <property type="entry name" value="FlpD"/>
    <property type="match status" value="1"/>
</dbReference>
<keyword evidence="8" id="KW-0411">Iron-sulfur</keyword>
<accession>A0A343TM63</accession>
<dbReference type="GO" id="GO:0051539">
    <property type="term" value="F:4 iron, 4 sulfur cluster binding"/>
    <property type="evidence" value="ECO:0007669"/>
    <property type="project" value="UniProtKB-KW"/>
</dbReference>
<feature type="region of interest" description="Disordered" evidence="9">
    <location>
        <begin position="538"/>
        <end position="560"/>
    </location>
</feature>
<dbReference type="Gene3D" id="3.30.70.20">
    <property type="match status" value="2"/>
</dbReference>
<keyword evidence="12" id="KW-1185">Reference proteome</keyword>
<dbReference type="Pfam" id="PF12838">
    <property type="entry name" value="Fer4_7"/>
    <property type="match status" value="1"/>
</dbReference>
<dbReference type="Proteomes" id="UP000263012">
    <property type="component" value="Chromosome"/>
</dbReference>
<dbReference type="InterPro" id="IPR017900">
    <property type="entry name" value="4Fe4S_Fe_S_CS"/>
</dbReference>
<dbReference type="PROSITE" id="PS51379">
    <property type="entry name" value="4FE4S_FER_2"/>
    <property type="match status" value="2"/>
</dbReference>
<evidence type="ECO:0000256" key="2">
    <source>
        <dbReference type="ARBA" id="ARBA00022485"/>
    </source>
</evidence>
<dbReference type="InterPro" id="IPR050572">
    <property type="entry name" value="Fe-S_Ferredoxin"/>
</dbReference>
<dbReference type="GeneID" id="37878922"/>
<dbReference type="AlphaFoldDB" id="A0A343TM63"/>
<dbReference type="SUPFAM" id="SSF54862">
    <property type="entry name" value="4Fe-4S ferredoxins"/>
    <property type="match status" value="2"/>
</dbReference>
<feature type="domain" description="4Fe-4S ferredoxin-type" evidence="10">
    <location>
        <begin position="627"/>
        <end position="656"/>
    </location>
</feature>
<evidence type="ECO:0000256" key="1">
    <source>
        <dbReference type="ARBA" id="ARBA00022448"/>
    </source>
</evidence>
<evidence type="ECO:0000256" key="4">
    <source>
        <dbReference type="ARBA" id="ARBA00022737"/>
    </source>
</evidence>
<dbReference type="GO" id="GO:0046872">
    <property type="term" value="F:metal ion binding"/>
    <property type="evidence" value="ECO:0007669"/>
    <property type="project" value="UniProtKB-KW"/>
</dbReference>
<organism evidence="11 12">
    <name type="scientific">Halalkaliarchaeum desulfuricum</name>
    <dbReference type="NCBI Taxonomy" id="2055893"/>
    <lineage>
        <taxon>Archaea</taxon>
        <taxon>Methanobacteriati</taxon>
        <taxon>Methanobacteriota</taxon>
        <taxon>Stenosarchaea group</taxon>
        <taxon>Halobacteria</taxon>
        <taxon>Halobacteriales</taxon>
        <taxon>Haloferacaceae</taxon>
        <taxon>Halalkaliarchaeum</taxon>
    </lineage>
</organism>
<keyword evidence="7" id="KW-0408">Iron</keyword>
<evidence type="ECO:0000256" key="5">
    <source>
        <dbReference type="ARBA" id="ARBA00022982"/>
    </source>
</evidence>
<sequence length="742" mass="77769">MSTGAFVCSCVDTCELDLEAVRNGIDGVDVIASSSHLCGEEGLPAMREVIAEHELDDLVITCPESSVRAGFREFAEGMEIERNAVSFVDQREGAGWIHAEAEATDKTARLINAVVAGREVAAARGSKRTVERETGSRVAVIGDPDAAAALPAAADVTLFSDGRELASRVDDLGDVLVERGRVVGVDGRFGDFTVTVESRVTDDCVSCMECVRDGPDGAITRYPVDIAPDAPDGEWTDCCPTDAIEMDGVRRSVEFDQVVYPAGESRTRGREVGYHTGPVDAGTVLAVESLLDGIEKPKHLDLEMDACVAGDSGQPGCNDCVDACPHGAIERAAVDAVEFFEAACLNCGACTSACPTGAVQLDDPSNEGIARRVEALVSPTDGGSGGPGDWLFGSDEEGIHTPVVAFVCSERAAGTVREYGQLQAAGETDVDYPPLLPVSVGCTDTVGEAHLLHTLAAGADGVAVLGCGDDCLHSGPDPTAELVERCNQATADLGLGERFAFLSPSSGATAEFADSVREFVSALDPSPIPAGEHVATGRLDTVGGQSGGDPLPGKTEDRYDGSTPSFASHAWALESVRAITDHADPKRDLVRGLKDFGYMEVAEGCTLTPTCATLCPTDAIRRNIEAGRLEFNHELCVNCGICAEGCIENVLTMHDGLDRSLLPEDRGGDPWMTVYEGEVMECAGCGKPFASAASADVMREQVGDLVGDLGPGEEEIFDYCSDCRSGLMAMPSDPEPGDRDEG</sequence>
<dbReference type="InterPro" id="IPR003813">
    <property type="entry name" value="MvhD/FlpD"/>
</dbReference>
<protein>
    <submittedName>
        <fullName evidence="11">Iron-sulfur cluster-binding protein</fullName>
    </submittedName>
</protein>
<dbReference type="InterPro" id="IPR017896">
    <property type="entry name" value="4Fe4S_Fe-S-bd"/>
</dbReference>
<dbReference type="PROSITE" id="PS00198">
    <property type="entry name" value="4FE4S_FER_1"/>
    <property type="match status" value="1"/>
</dbReference>
<evidence type="ECO:0000259" key="10">
    <source>
        <dbReference type="PROSITE" id="PS51379"/>
    </source>
</evidence>
<keyword evidence="6" id="KW-0560">Oxidoreductase</keyword>
<dbReference type="OrthoDB" id="23478at2157"/>
<evidence type="ECO:0000256" key="3">
    <source>
        <dbReference type="ARBA" id="ARBA00022723"/>
    </source>
</evidence>
<dbReference type="PANTHER" id="PTHR43687:SF6">
    <property type="entry name" value="L-ASPARTATE SEMIALDEHYDE SULFURTRANSFERASE IRON-SULFUR SUBUNIT"/>
    <property type="match status" value="1"/>
</dbReference>
<dbReference type="EMBL" id="CP025066">
    <property type="protein sequence ID" value="AUX10185.1"/>
    <property type="molecule type" value="Genomic_DNA"/>
</dbReference>
<feature type="domain" description="4Fe-4S ferredoxin-type" evidence="10">
    <location>
        <begin position="335"/>
        <end position="364"/>
    </location>
</feature>
<gene>
    <name evidence="11" type="ORF">AArcSl_2565</name>
</gene>
<dbReference type="GO" id="GO:0016491">
    <property type="term" value="F:oxidoreductase activity"/>
    <property type="evidence" value="ECO:0007669"/>
    <property type="project" value="UniProtKB-KW"/>
</dbReference>
<evidence type="ECO:0000256" key="7">
    <source>
        <dbReference type="ARBA" id="ARBA00023004"/>
    </source>
</evidence>
<name>A0A343TM63_9EURY</name>
<evidence type="ECO:0000313" key="11">
    <source>
        <dbReference type="EMBL" id="AUX10185.1"/>
    </source>
</evidence>
<keyword evidence="2" id="KW-0004">4Fe-4S</keyword>
<evidence type="ECO:0000256" key="6">
    <source>
        <dbReference type="ARBA" id="ARBA00023002"/>
    </source>
</evidence>
<proteinExistence type="predicted"/>
<keyword evidence="3" id="KW-0479">Metal-binding</keyword>
<evidence type="ECO:0000256" key="9">
    <source>
        <dbReference type="SAM" id="MobiDB-lite"/>
    </source>
</evidence>
<keyword evidence="4" id="KW-0677">Repeat</keyword>
<dbReference type="PANTHER" id="PTHR43687">
    <property type="entry name" value="ADENYLYLSULFATE REDUCTASE, BETA SUBUNIT"/>
    <property type="match status" value="1"/>
</dbReference>